<accession>A0A3D9FDH2</accession>
<comment type="subcellular location">
    <subcellularLocation>
        <location evidence="1">Membrane</location>
    </subcellularLocation>
</comment>
<feature type="repeat" description="TPR" evidence="3">
    <location>
        <begin position="447"/>
        <end position="480"/>
    </location>
</feature>
<keyword evidence="2" id="KW-0472">Membrane</keyword>
<evidence type="ECO:0000313" key="6">
    <source>
        <dbReference type="Proteomes" id="UP000256310"/>
    </source>
</evidence>
<evidence type="ECO:0000259" key="4">
    <source>
        <dbReference type="Pfam" id="PF00144"/>
    </source>
</evidence>
<dbReference type="PROSITE" id="PS50005">
    <property type="entry name" value="TPR"/>
    <property type="match status" value="1"/>
</dbReference>
<dbReference type="Gene3D" id="1.25.40.10">
    <property type="entry name" value="Tetratricopeptide repeat domain"/>
    <property type="match status" value="1"/>
</dbReference>
<evidence type="ECO:0000256" key="2">
    <source>
        <dbReference type="ARBA" id="ARBA00023136"/>
    </source>
</evidence>
<dbReference type="PANTHER" id="PTHR46825">
    <property type="entry name" value="D-ALANYL-D-ALANINE-CARBOXYPEPTIDASE/ENDOPEPTIDASE AMPH"/>
    <property type="match status" value="1"/>
</dbReference>
<dbReference type="RefSeq" id="WP_116234676.1">
    <property type="nucleotide sequence ID" value="NZ_QRDP01000004.1"/>
</dbReference>
<dbReference type="AlphaFoldDB" id="A0A3D9FDH2"/>
<dbReference type="SUPFAM" id="SSF56601">
    <property type="entry name" value="beta-lactamase/transpeptidase-like"/>
    <property type="match status" value="1"/>
</dbReference>
<sequence>MSHHQNYWRAIATAARFPICLIVLLLAVIATPVQARTAGDIVSALERHVGGLAETHDFSGVVLLARGDEILFERAYGPANRSFAVPNRTDTRFGIASMNKMFTALAIIRLFDERGLSLQTPLIEVLPDYPNSAVARRVTIEQLLTHTSGVGNYWAGLSRHPITDFTELADYLPLFADQELSFEPGSAFGYSNGGYVILGLVIEKMTGERYRDHVERTIFAPLGMTGTGSPRLDMATANRAIGYTRSLDLPGEWANNLFVGELRGSSAGGGVSTARDLLRFSNALTENRLLPADRTAAYTMGRHDYPKGRYGYGFSEDIVNGHRIIGHTGGHIGTAAELKIFTDLGYTFVILSNGDVDAYWSIENFVTELLAGENPASINYRYTEALIDRIVEDGTEAALAWNAAQPENVAARESVIEVASFRYLHRGMNDTAIALLSFNTSAFPESSSAEYYLGEAHRVLGNRSEAIAAYRRYLTAFPGDEDTLGRLREIGAADPL</sequence>
<dbReference type="EMBL" id="QRDP01000004">
    <property type="protein sequence ID" value="RED15116.1"/>
    <property type="molecule type" value="Genomic_DNA"/>
</dbReference>
<name>A0A3D9FDH2_9SPHN</name>
<dbReference type="InterPro" id="IPR050491">
    <property type="entry name" value="AmpC-like"/>
</dbReference>
<keyword evidence="6" id="KW-1185">Reference proteome</keyword>
<protein>
    <submittedName>
        <fullName evidence="5">CubicO group peptidase (Beta-lactamase class C family)</fullName>
    </submittedName>
</protein>
<dbReference type="PANTHER" id="PTHR46825:SF11">
    <property type="entry name" value="PENICILLIN-BINDING PROTEIN 4"/>
    <property type="match status" value="1"/>
</dbReference>
<evidence type="ECO:0000313" key="5">
    <source>
        <dbReference type="EMBL" id="RED15116.1"/>
    </source>
</evidence>
<comment type="caution">
    <text evidence="5">The sequence shown here is derived from an EMBL/GenBank/DDBJ whole genome shotgun (WGS) entry which is preliminary data.</text>
</comment>
<dbReference type="InterPro" id="IPR011990">
    <property type="entry name" value="TPR-like_helical_dom_sf"/>
</dbReference>
<dbReference type="InterPro" id="IPR001466">
    <property type="entry name" value="Beta-lactam-related"/>
</dbReference>
<dbReference type="InterPro" id="IPR019734">
    <property type="entry name" value="TPR_rpt"/>
</dbReference>
<dbReference type="InterPro" id="IPR012338">
    <property type="entry name" value="Beta-lactam/transpept-like"/>
</dbReference>
<dbReference type="Gene3D" id="3.40.710.10">
    <property type="entry name" value="DD-peptidase/beta-lactamase superfamily"/>
    <property type="match status" value="1"/>
</dbReference>
<feature type="domain" description="Beta-lactamase-related" evidence="4">
    <location>
        <begin position="46"/>
        <end position="357"/>
    </location>
</feature>
<dbReference type="SUPFAM" id="SSF48452">
    <property type="entry name" value="TPR-like"/>
    <property type="match status" value="1"/>
</dbReference>
<keyword evidence="3" id="KW-0802">TPR repeat</keyword>
<dbReference type="Proteomes" id="UP000256310">
    <property type="component" value="Unassembled WGS sequence"/>
</dbReference>
<organism evidence="5 6">
    <name type="scientific">Parasphingopyxis lamellibrachiae</name>
    <dbReference type="NCBI Taxonomy" id="680125"/>
    <lineage>
        <taxon>Bacteria</taxon>
        <taxon>Pseudomonadati</taxon>
        <taxon>Pseudomonadota</taxon>
        <taxon>Alphaproteobacteria</taxon>
        <taxon>Sphingomonadales</taxon>
        <taxon>Sphingomonadaceae</taxon>
        <taxon>Parasphingopyxis</taxon>
    </lineage>
</organism>
<dbReference type="Pfam" id="PF00144">
    <property type="entry name" value="Beta-lactamase"/>
    <property type="match status" value="1"/>
</dbReference>
<proteinExistence type="predicted"/>
<evidence type="ECO:0000256" key="3">
    <source>
        <dbReference type="PROSITE-ProRule" id="PRU00339"/>
    </source>
</evidence>
<dbReference type="OrthoDB" id="113033at2"/>
<dbReference type="GO" id="GO:0016020">
    <property type="term" value="C:membrane"/>
    <property type="evidence" value="ECO:0007669"/>
    <property type="project" value="UniProtKB-SubCell"/>
</dbReference>
<gene>
    <name evidence="5" type="ORF">DFR46_0103</name>
</gene>
<reference evidence="5 6" key="1">
    <citation type="submission" date="2018-07" db="EMBL/GenBank/DDBJ databases">
        <title>Genomic Encyclopedia of Type Strains, Phase IV (KMG-IV): sequencing the most valuable type-strain genomes for metagenomic binning, comparative biology and taxonomic classification.</title>
        <authorList>
            <person name="Goeker M."/>
        </authorList>
    </citation>
    <scope>NUCLEOTIDE SEQUENCE [LARGE SCALE GENOMIC DNA]</scope>
    <source>
        <strain evidence="5 6">DSM 26725</strain>
    </source>
</reference>
<evidence type="ECO:0000256" key="1">
    <source>
        <dbReference type="ARBA" id="ARBA00004370"/>
    </source>
</evidence>